<dbReference type="InterPro" id="IPR013618">
    <property type="entry name" value="TMTC_DUF1736"/>
</dbReference>
<evidence type="ECO:0000256" key="1">
    <source>
        <dbReference type="ARBA" id="ARBA00022737"/>
    </source>
</evidence>
<feature type="transmembrane region" description="Helical" evidence="4">
    <location>
        <begin position="62"/>
        <end position="80"/>
    </location>
</feature>
<evidence type="ECO:0000256" key="3">
    <source>
        <dbReference type="ARBA" id="ARBA00023136"/>
    </source>
</evidence>
<keyword evidence="2" id="KW-0802">TPR repeat</keyword>
<name>A0A182XPB8_ANOQN</name>
<dbReference type="STRING" id="34691.A0A182XPB8"/>
<keyword evidence="7" id="KW-1185">Reference proteome</keyword>
<dbReference type="GO" id="GO:0005783">
    <property type="term" value="C:endoplasmic reticulum"/>
    <property type="evidence" value="ECO:0007669"/>
    <property type="project" value="TreeGrafter"/>
</dbReference>
<dbReference type="PANTHER" id="PTHR44395">
    <property type="match status" value="1"/>
</dbReference>
<dbReference type="VEuPathDB" id="VectorBase:AQUA011720"/>
<protein>
    <recommendedName>
        <fullName evidence="5">DUF1736 domain-containing protein</fullName>
    </recommendedName>
</protein>
<organism evidence="6 7">
    <name type="scientific">Anopheles quadriannulatus</name>
    <name type="common">Mosquito</name>
    <dbReference type="NCBI Taxonomy" id="34691"/>
    <lineage>
        <taxon>Eukaryota</taxon>
        <taxon>Metazoa</taxon>
        <taxon>Ecdysozoa</taxon>
        <taxon>Arthropoda</taxon>
        <taxon>Hexapoda</taxon>
        <taxon>Insecta</taxon>
        <taxon>Pterygota</taxon>
        <taxon>Neoptera</taxon>
        <taxon>Endopterygota</taxon>
        <taxon>Diptera</taxon>
        <taxon>Nematocera</taxon>
        <taxon>Culicoidea</taxon>
        <taxon>Culicidae</taxon>
        <taxon>Anophelinae</taxon>
        <taxon>Anopheles</taxon>
    </lineage>
</organism>
<dbReference type="AlphaFoldDB" id="A0A182XPB8"/>
<reference evidence="6" key="1">
    <citation type="submission" date="2020-05" db="UniProtKB">
        <authorList>
            <consortium name="EnsemblMetazoa"/>
        </authorList>
    </citation>
    <scope>IDENTIFICATION</scope>
    <source>
        <strain evidence="6">SANGQUA</strain>
    </source>
</reference>
<keyword evidence="4" id="KW-0812">Transmembrane</keyword>
<evidence type="ECO:0000256" key="4">
    <source>
        <dbReference type="SAM" id="Phobius"/>
    </source>
</evidence>
<accession>A0A182XPB8</accession>
<dbReference type="GO" id="GO:0000030">
    <property type="term" value="F:mannosyltransferase activity"/>
    <property type="evidence" value="ECO:0007669"/>
    <property type="project" value="TreeGrafter"/>
</dbReference>
<dbReference type="Proteomes" id="UP000076407">
    <property type="component" value="Unassembled WGS sequence"/>
</dbReference>
<dbReference type="EnsemblMetazoa" id="AQUA011720-RA">
    <property type="protein sequence ID" value="AQUA011720-PA"/>
    <property type="gene ID" value="AQUA011720"/>
</dbReference>
<evidence type="ECO:0000313" key="6">
    <source>
        <dbReference type="EnsemblMetazoa" id="AQUA011720-PA"/>
    </source>
</evidence>
<dbReference type="GO" id="GO:0035269">
    <property type="term" value="P:protein O-linked glycosylation via mannose"/>
    <property type="evidence" value="ECO:0007669"/>
    <property type="project" value="TreeGrafter"/>
</dbReference>
<sequence>MVVPHTRFDNPASVAVTPARQLSYNYLVSVNLWLLLFPCDLCCDWTMGTVPLVESFTDPRNLATLGAYSLIGVLVWVAFIENHRQKSAVVVMITSLDLERLAMIFNPTQHITSIQIRILIPSHF</sequence>
<feature type="domain" description="DUF1736" evidence="5">
    <location>
        <begin position="6"/>
        <end position="71"/>
    </location>
</feature>
<dbReference type="Pfam" id="PF08409">
    <property type="entry name" value="TMTC_DUF1736"/>
    <property type="match status" value="1"/>
</dbReference>
<proteinExistence type="predicted"/>
<dbReference type="PANTHER" id="PTHR44395:SF1">
    <property type="entry name" value="PROTEIN O-MANNOSYL-TRANSFERASE TMTC3"/>
    <property type="match status" value="1"/>
</dbReference>
<keyword evidence="3 4" id="KW-0472">Membrane</keyword>
<keyword evidence="4" id="KW-1133">Transmembrane helix</keyword>
<keyword evidence="1" id="KW-0677">Repeat</keyword>
<evidence type="ECO:0000313" key="7">
    <source>
        <dbReference type="Proteomes" id="UP000076407"/>
    </source>
</evidence>
<evidence type="ECO:0000259" key="5">
    <source>
        <dbReference type="Pfam" id="PF08409"/>
    </source>
</evidence>
<evidence type="ECO:0000256" key="2">
    <source>
        <dbReference type="ARBA" id="ARBA00022803"/>
    </source>
</evidence>